<evidence type="ECO:0000313" key="4">
    <source>
        <dbReference type="Proteomes" id="UP000266841"/>
    </source>
</evidence>
<feature type="region of interest" description="Disordered" evidence="1">
    <location>
        <begin position="24"/>
        <end position="72"/>
    </location>
</feature>
<gene>
    <name evidence="3" type="ORF">THAOC_32642</name>
</gene>
<proteinExistence type="predicted"/>
<dbReference type="OrthoDB" id="54943at2759"/>
<sequence length="438" mass="48418">MVPAKHLPITIIAMTLANHTCSPFAPMKRTSRQRTSLRYQDSPEPPFTPATNAQARQVPSRRRPAEVTTSRSGSKITSLKSIEDYNKYVLEQPDALHIIRFSAPWCQMCKSTDVAWERMAAKLALKHGSIRFYSVTVDDRDDDVIALKNSLQIDKVPQGIIRHPTFQQQRIDMHRKNLSALRKSLDGLAEDFSFFVELLSTGAQANTLCTLQPVQNQHGGSGSPADRSPPSGLPILYLQQPGPIQLPPRRGRPCLLRQEWSRFLVKISDFGNGTTQLEGERSVAIQRSTASFRGHAILDFASITDTDAPSYGHQPSKKVLEKAAKRKKDKYLEACKESWRDFIPMAYSLDGLAGKEARSMRSSLQRDGVLALPRLGCPYPSCDQSPCFCVAVGPRHGSAGPPTTARQPVPLCHLSEVVGGTPLDLGIDQLWNQSPSSV</sequence>
<dbReference type="SUPFAM" id="SSF52833">
    <property type="entry name" value="Thioredoxin-like"/>
    <property type="match status" value="1"/>
</dbReference>
<dbReference type="EMBL" id="AGNL01045716">
    <property type="protein sequence ID" value="EJK48549.1"/>
    <property type="molecule type" value="Genomic_DNA"/>
</dbReference>
<evidence type="ECO:0000256" key="1">
    <source>
        <dbReference type="SAM" id="MobiDB-lite"/>
    </source>
</evidence>
<reference evidence="3 4" key="1">
    <citation type="journal article" date="2012" name="Genome Biol.">
        <title>Genome and low-iron response of an oceanic diatom adapted to chronic iron limitation.</title>
        <authorList>
            <person name="Lommer M."/>
            <person name="Specht M."/>
            <person name="Roy A.S."/>
            <person name="Kraemer L."/>
            <person name="Andreson R."/>
            <person name="Gutowska M.A."/>
            <person name="Wolf J."/>
            <person name="Bergner S.V."/>
            <person name="Schilhabel M.B."/>
            <person name="Klostermeier U.C."/>
            <person name="Beiko R.G."/>
            <person name="Rosenstiel P."/>
            <person name="Hippler M."/>
            <person name="Laroche J."/>
        </authorList>
    </citation>
    <scope>NUCLEOTIDE SEQUENCE [LARGE SCALE GENOMIC DNA]</scope>
    <source>
        <strain evidence="3 4">CCMP1005</strain>
    </source>
</reference>
<dbReference type="Proteomes" id="UP000266841">
    <property type="component" value="Unassembled WGS sequence"/>
</dbReference>
<dbReference type="Pfam" id="PF00085">
    <property type="entry name" value="Thioredoxin"/>
    <property type="match status" value="1"/>
</dbReference>
<organism evidence="3 4">
    <name type="scientific">Thalassiosira oceanica</name>
    <name type="common">Marine diatom</name>
    <dbReference type="NCBI Taxonomy" id="159749"/>
    <lineage>
        <taxon>Eukaryota</taxon>
        <taxon>Sar</taxon>
        <taxon>Stramenopiles</taxon>
        <taxon>Ochrophyta</taxon>
        <taxon>Bacillariophyta</taxon>
        <taxon>Coscinodiscophyceae</taxon>
        <taxon>Thalassiosirophycidae</taxon>
        <taxon>Thalassiosirales</taxon>
        <taxon>Thalassiosiraceae</taxon>
        <taxon>Thalassiosira</taxon>
    </lineage>
</organism>
<evidence type="ECO:0000313" key="3">
    <source>
        <dbReference type="EMBL" id="EJK48549.1"/>
    </source>
</evidence>
<dbReference type="eggNOG" id="ENOG502THHI">
    <property type="taxonomic scope" value="Eukaryota"/>
</dbReference>
<dbReference type="AlphaFoldDB" id="K0R8S2"/>
<keyword evidence="4" id="KW-1185">Reference proteome</keyword>
<dbReference type="InterPro" id="IPR036249">
    <property type="entry name" value="Thioredoxin-like_sf"/>
</dbReference>
<dbReference type="PROSITE" id="PS51352">
    <property type="entry name" value="THIOREDOXIN_2"/>
    <property type="match status" value="1"/>
</dbReference>
<protein>
    <recommendedName>
        <fullName evidence="2">Thioredoxin domain-containing protein</fullName>
    </recommendedName>
</protein>
<dbReference type="Gene3D" id="3.40.30.10">
    <property type="entry name" value="Glutaredoxin"/>
    <property type="match status" value="1"/>
</dbReference>
<accession>K0R8S2</accession>
<name>K0R8S2_THAOC</name>
<evidence type="ECO:0000259" key="2">
    <source>
        <dbReference type="PROSITE" id="PS51352"/>
    </source>
</evidence>
<dbReference type="InterPro" id="IPR013766">
    <property type="entry name" value="Thioredoxin_domain"/>
</dbReference>
<comment type="caution">
    <text evidence="3">The sequence shown here is derived from an EMBL/GenBank/DDBJ whole genome shotgun (WGS) entry which is preliminary data.</text>
</comment>
<feature type="domain" description="Thioredoxin" evidence="2">
    <location>
        <begin position="36"/>
        <end position="190"/>
    </location>
</feature>